<dbReference type="EMBL" id="GBRH01281809">
    <property type="protein sequence ID" value="JAD16086.1"/>
    <property type="molecule type" value="Transcribed_RNA"/>
</dbReference>
<accession>A0A0A8XQN5</accession>
<name>A0A0A8XQN5_ARUDO</name>
<evidence type="ECO:0000313" key="1">
    <source>
        <dbReference type="EMBL" id="JAD16086.1"/>
    </source>
</evidence>
<protein>
    <submittedName>
        <fullName evidence="1">Uncharacterized protein</fullName>
    </submittedName>
</protein>
<proteinExistence type="predicted"/>
<reference evidence="1" key="1">
    <citation type="submission" date="2014-09" db="EMBL/GenBank/DDBJ databases">
        <authorList>
            <person name="Magalhaes I.L.F."/>
            <person name="Oliveira U."/>
            <person name="Santos F.R."/>
            <person name="Vidigal T.H.D.A."/>
            <person name="Brescovit A.D."/>
            <person name="Santos A.J."/>
        </authorList>
    </citation>
    <scope>NUCLEOTIDE SEQUENCE</scope>
    <source>
        <tissue evidence="1">Shoot tissue taken approximately 20 cm above the soil surface</tissue>
    </source>
</reference>
<reference evidence="1" key="2">
    <citation type="journal article" date="2015" name="Data Brief">
        <title>Shoot transcriptome of the giant reed, Arundo donax.</title>
        <authorList>
            <person name="Barrero R.A."/>
            <person name="Guerrero F.D."/>
            <person name="Moolhuijzen P."/>
            <person name="Goolsby J.A."/>
            <person name="Tidwell J."/>
            <person name="Bellgard S.E."/>
            <person name="Bellgard M.I."/>
        </authorList>
    </citation>
    <scope>NUCLEOTIDE SEQUENCE</scope>
    <source>
        <tissue evidence="1">Shoot tissue taken approximately 20 cm above the soil surface</tissue>
    </source>
</reference>
<dbReference type="AlphaFoldDB" id="A0A0A8XQN5"/>
<sequence length="31" mass="3697">MHLQQQDVLIKCKASFFTAFICLNTRKKRNN</sequence>
<organism evidence="1">
    <name type="scientific">Arundo donax</name>
    <name type="common">Giant reed</name>
    <name type="synonym">Donax arundinaceus</name>
    <dbReference type="NCBI Taxonomy" id="35708"/>
    <lineage>
        <taxon>Eukaryota</taxon>
        <taxon>Viridiplantae</taxon>
        <taxon>Streptophyta</taxon>
        <taxon>Embryophyta</taxon>
        <taxon>Tracheophyta</taxon>
        <taxon>Spermatophyta</taxon>
        <taxon>Magnoliopsida</taxon>
        <taxon>Liliopsida</taxon>
        <taxon>Poales</taxon>
        <taxon>Poaceae</taxon>
        <taxon>PACMAD clade</taxon>
        <taxon>Arundinoideae</taxon>
        <taxon>Arundineae</taxon>
        <taxon>Arundo</taxon>
    </lineage>
</organism>